<dbReference type="Proteomes" id="UP000070260">
    <property type="component" value="Plasmid pJFP838A"/>
</dbReference>
<accession>A0A140GR47</accession>
<gene>
    <name evidence="1" type="ORF">JFP838_pA0090</name>
</gene>
<evidence type="ECO:0000313" key="1">
    <source>
        <dbReference type="EMBL" id="AMN31006.1"/>
    </source>
</evidence>
<sequence length="318" mass="36980">MKSKKIIMAVATGILLSGAILFGVKHAQSGKFPKEVSRKINDNIEIPKDEKEISYFTYLNKSFNDIEENISDSTKYMNKYIKDKDENGFKAYVSTLSKQERTLSDCLKRLDASKVVANIDLAFLADRIISDEKLLNEYKDYLNKVHDSNNINDEFINKMNEDINKFINNIEKDKALTNKLINVYRMDVGKSELPIDGFTKLQLNTFLINSMYHTTSLDRIYENDFKLFPELAKEFKDENTTYIVNPVDVCISHSDSYKSSKEISEYFSDLKEYSEAYNKYCDDVINNKSNDDLKKDFEFLKNKRAKLNSVYKIKHMLT</sequence>
<dbReference type="EMBL" id="CP013615">
    <property type="protein sequence ID" value="AMN31006.1"/>
    <property type="molecule type" value="Genomic_DNA"/>
</dbReference>
<evidence type="ECO:0008006" key="3">
    <source>
        <dbReference type="Google" id="ProtNLM"/>
    </source>
</evidence>
<name>A0A140GR47_CLOPF</name>
<organism evidence="1 2">
    <name type="scientific">Clostridium perfringens</name>
    <dbReference type="NCBI Taxonomy" id="1502"/>
    <lineage>
        <taxon>Bacteria</taxon>
        <taxon>Bacillati</taxon>
        <taxon>Bacillota</taxon>
        <taxon>Clostridia</taxon>
        <taxon>Eubacteriales</taxon>
        <taxon>Clostridiaceae</taxon>
        <taxon>Clostridium</taxon>
    </lineage>
</organism>
<evidence type="ECO:0000313" key="2">
    <source>
        <dbReference type="Proteomes" id="UP000070260"/>
    </source>
</evidence>
<geneLocation type="plasmid" evidence="1 2">
    <name>pJFP838A</name>
</geneLocation>
<dbReference type="RefSeq" id="WP_061429614.1">
    <property type="nucleotide sequence ID" value="NZ_CATNZX010000001.1"/>
</dbReference>
<dbReference type="AlphaFoldDB" id="A0A140GR47"/>
<protein>
    <recommendedName>
        <fullName evidence="3">DUF3829 domain-containing protein</fullName>
    </recommendedName>
</protein>
<dbReference type="PATRIC" id="fig|1502.177.peg.3296"/>
<proteinExistence type="predicted"/>
<keyword evidence="1" id="KW-0614">Plasmid</keyword>
<reference evidence="1 2" key="1">
    <citation type="journal article" date="2016" name="PLoS ONE">
        <title>Plasmid Characterization and Chromosome Analysis of Two netF+ Clostridium perfringens Isolates Associated with Foal and Canine Necrotizing Enteritis.</title>
        <authorList>
            <person name="Mehdizadeh Gohari I."/>
            <person name="Kropinski A.M."/>
            <person name="Weese S.J."/>
            <person name="Parreira V.R."/>
            <person name="Whitehead A.E."/>
            <person name="Boerlin P."/>
            <person name="Prescott J.F."/>
        </authorList>
    </citation>
    <scope>NUCLEOTIDE SEQUENCE [LARGE SCALE GENOMIC DNA]</scope>
    <source>
        <strain evidence="1 2">JP838</strain>
        <plasmid evidence="2">Plasmid pJFP838A</plasmid>
    </source>
</reference>